<accession>A0A218XVU0</accession>
<evidence type="ECO:0000313" key="2">
    <source>
        <dbReference type="Proteomes" id="UP000197138"/>
    </source>
</evidence>
<organism evidence="1 2">
    <name type="scientific">Punica granatum</name>
    <name type="common">Pomegranate</name>
    <dbReference type="NCBI Taxonomy" id="22663"/>
    <lineage>
        <taxon>Eukaryota</taxon>
        <taxon>Viridiplantae</taxon>
        <taxon>Streptophyta</taxon>
        <taxon>Embryophyta</taxon>
        <taxon>Tracheophyta</taxon>
        <taxon>Spermatophyta</taxon>
        <taxon>Magnoliopsida</taxon>
        <taxon>eudicotyledons</taxon>
        <taxon>Gunneridae</taxon>
        <taxon>Pentapetalae</taxon>
        <taxon>rosids</taxon>
        <taxon>malvids</taxon>
        <taxon>Myrtales</taxon>
        <taxon>Lythraceae</taxon>
        <taxon>Punica</taxon>
    </lineage>
</organism>
<protein>
    <submittedName>
        <fullName evidence="1">Uncharacterized protein</fullName>
    </submittedName>
</protein>
<evidence type="ECO:0000313" key="1">
    <source>
        <dbReference type="EMBL" id="OWM89285.1"/>
    </source>
</evidence>
<comment type="caution">
    <text evidence="1">The sequence shown here is derived from an EMBL/GenBank/DDBJ whole genome shotgun (WGS) entry which is preliminary data.</text>
</comment>
<name>A0A218XVU0_PUNGR</name>
<dbReference type="AlphaFoldDB" id="A0A218XVU0"/>
<gene>
    <name evidence="1" type="ORF">CDL15_Pgr008276</name>
</gene>
<sequence length="62" mass="7052">MGFRVRGTFVSGNLVITTLEWLDRDWGRINMFSLVASRHAQSYYGRLEEPGPMSTGESNRSN</sequence>
<dbReference type="EMBL" id="MTKT01000668">
    <property type="protein sequence ID" value="OWM89285.1"/>
    <property type="molecule type" value="Genomic_DNA"/>
</dbReference>
<dbReference type="Proteomes" id="UP000197138">
    <property type="component" value="Unassembled WGS sequence"/>
</dbReference>
<proteinExistence type="predicted"/>
<reference evidence="2" key="1">
    <citation type="journal article" date="2017" name="Plant J.">
        <title>The pomegranate (Punica granatum L.) genome and the genomics of punicalagin biosynthesis.</title>
        <authorList>
            <person name="Qin G."/>
            <person name="Xu C."/>
            <person name="Ming R."/>
            <person name="Tang H."/>
            <person name="Guyot R."/>
            <person name="Kramer E.M."/>
            <person name="Hu Y."/>
            <person name="Yi X."/>
            <person name="Qi Y."/>
            <person name="Xu X."/>
            <person name="Gao Z."/>
            <person name="Pan H."/>
            <person name="Jian J."/>
            <person name="Tian Y."/>
            <person name="Yue Z."/>
            <person name="Xu Y."/>
        </authorList>
    </citation>
    <scope>NUCLEOTIDE SEQUENCE [LARGE SCALE GENOMIC DNA]</scope>
    <source>
        <strain evidence="2">cv. Dabenzi</strain>
    </source>
</reference>